<evidence type="ECO:0000313" key="1">
    <source>
        <dbReference type="EMBL" id="KAA6393159.1"/>
    </source>
</evidence>
<comment type="caution">
    <text evidence="1">The sequence shown here is derived from an EMBL/GenBank/DDBJ whole genome shotgun (WGS) entry which is preliminary data.</text>
</comment>
<proteinExistence type="predicted"/>
<dbReference type="AlphaFoldDB" id="A0A5J4WFM7"/>
<gene>
    <name evidence="1" type="ORF">EZS28_011314</name>
</gene>
<accession>A0A5J4WFM7</accession>
<dbReference type="EMBL" id="SNRW01002322">
    <property type="protein sequence ID" value="KAA6393159.1"/>
    <property type="molecule type" value="Genomic_DNA"/>
</dbReference>
<sequence length="124" mass="13661">MKQSIGIGLSHTTGVVDYLVIYITALRGILRDEPLNLGFAESYIKENMIAQPQVKKSNTPMPSVCQVAYSIDEVEPIFHTPSVSVGSSLQPVRTKLSQFALFFINLIPQLRISLFGSIIIQPIA</sequence>
<dbReference type="Proteomes" id="UP000324800">
    <property type="component" value="Unassembled WGS sequence"/>
</dbReference>
<protein>
    <submittedName>
        <fullName evidence="1">Uncharacterized protein</fullName>
    </submittedName>
</protein>
<name>A0A5J4WFM7_9EUKA</name>
<reference evidence="1 2" key="1">
    <citation type="submission" date="2019-03" db="EMBL/GenBank/DDBJ databases">
        <title>Single cell metagenomics reveals metabolic interactions within the superorganism composed of flagellate Streblomastix strix and complex community of Bacteroidetes bacteria on its surface.</title>
        <authorList>
            <person name="Treitli S.C."/>
            <person name="Kolisko M."/>
            <person name="Husnik F."/>
            <person name="Keeling P."/>
            <person name="Hampl V."/>
        </authorList>
    </citation>
    <scope>NUCLEOTIDE SEQUENCE [LARGE SCALE GENOMIC DNA]</scope>
    <source>
        <strain evidence="1">ST1C</strain>
    </source>
</reference>
<organism evidence="1 2">
    <name type="scientific">Streblomastix strix</name>
    <dbReference type="NCBI Taxonomy" id="222440"/>
    <lineage>
        <taxon>Eukaryota</taxon>
        <taxon>Metamonada</taxon>
        <taxon>Preaxostyla</taxon>
        <taxon>Oxymonadida</taxon>
        <taxon>Streblomastigidae</taxon>
        <taxon>Streblomastix</taxon>
    </lineage>
</organism>
<evidence type="ECO:0000313" key="2">
    <source>
        <dbReference type="Proteomes" id="UP000324800"/>
    </source>
</evidence>